<dbReference type="Gene3D" id="2.60.120.260">
    <property type="entry name" value="Galactose-binding domain-like"/>
    <property type="match status" value="1"/>
</dbReference>
<dbReference type="InterPro" id="IPR026444">
    <property type="entry name" value="Secre_tail"/>
</dbReference>
<evidence type="ECO:0000259" key="2">
    <source>
        <dbReference type="Pfam" id="PF18962"/>
    </source>
</evidence>
<evidence type="ECO:0000313" key="4">
    <source>
        <dbReference type="Proteomes" id="UP000297739"/>
    </source>
</evidence>
<keyword evidence="4" id="KW-1185">Reference proteome</keyword>
<accession>A0A4Z0PHK4</accession>
<dbReference type="Pfam" id="PF03422">
    <property type="entry name" value="CBM_6"/>
    <property type="match status" value="1"/>
</dbReference>
<dbReference type="Proteomes" id="UP000297739">
    <property type="component" value="Unassembled WGS sequence"/>
</dbReference>
<feature type="domain" description="CBM6" evidence="1">
    <location>
        <begin position="2"/>
        <end position="44"/>
    </location>
</feature>
<organism evidence="3 4">
    <name type="scientific">Hymenobacter elongatus</name>
    <dbReference type="NCBI Taxonomy" id="877208"/>
    <lineage>
        <taxon>Bacteria</taxon>
        <taxon>Pseudomonadati</taxon>
        <taxon>Bacteroidota</taxon>
        <taxon>Cytophagia</taxon>
        <taxon>Cytophagales</taxon>
        <taxon>Hymenobacteraceae</taxon>
        <taxon>Hymenobacter</taxon>
    </lineage>
</organism>
<feature type="domain" description="Secretion system C-terminal sorting" evidence="2">
    <location>
        <begin position="68"/>
        <end position="132"/>
    </location>
</feature>
<dbReference type="OrthoDB" id="954626at2"/>
<name>A0A4Z0PHK4_9BACT</name>
<dbReference type="GO" id="GO:0030246">
    <property type="term" value="F:carbohydrate binding"/>
    <property type="evidence" value="ECO:0007669"/>
    <property type="project" value="InterPro"/>
</dbReference>
<protein>
    <submittedName>
        <fullName evidence="3">T9SS type A sorting domain-containing protein</fullName>
    </submittedName>
</protein>
<dbReference type="SUPFAM" id="SSF49785">
    <property type="entry name" value="Galactose-binding domain-like"/>
    <property type="match status" value="1"/>
</dbReference>
<dbReference type="InterPro" id="IPR005084">
    <property type="entry name" value="CBM6"/>
</dbReference>
<evidence type="ECO:0000259" key="1">
    <source>
        <dbReference type="Pfam" id="PF03422"/>
    </source>
</evidence>
<reference evidence="3 4" key="1">
    <citation type="submission" date="2019-04" db="EMBL/GenBank/DDBJ databases">
        <authorList>
            <person name="Feng G."/>
            <person name="Zhang J."/>
            <person name="Zhu H."/>
        </authorList>
    </citation>
    <scope>NUCLEOTIDE SEQUENCE [LARGE SCALE GENOMIC DNA]</scope>
    <source>
        <strain evidence="3 4">JCM 17223</strain>
    </source>
</reference>
<dbReference type="InterPro" id="IPR008979">
    <property type="entry name" value="Galactose-bd-like_sf"/>
</dbReference>
<dbReference type="AlphaFoldDB" id="A0A4Z0PHK4"/>
<proteinExistence type="predicted"/>
<evidence type="ECO:0000313" key="3">
    <source>
        <dbReference type="EMBL" id="TGE14705.1"/>
    </source>
</evidence>
<gene>
    <name evidence="3" type="ORF">E5J99_15095</name>
</gene>
<comment type="caution">
    <text evidence="3">The sequence shown here is derived from an EMBL/GenBank/DDBJ whole genome shotgun (WGS) entry which is preliminary data.</text>
</comment>
<dbReference type="Pfam" id="PF18962">
    <property type="entry name" value="Por_Secre_tail"/>
    <property type="match status" value="1"/>
</dbReference>
<sequence length="138" mass="14653">MPATGGWQNWATVAQTVPVNAGTYNFGVFAQAGGWNIHWIRITKASSTRLAAPAASTATAATGQELELYPTPATTQISFQSELDLSGSHYQILDGRGQMVASGVTHAGLLNVAALKTGLYILVVTTKDSQKLTRRFSK</sequence>
<dbReference type="EMBL" id="SRLD01000031">
    <property type="protein sequence ID" value="TGE14705.1"/>
    <property type="molecule type" value="Genomic_DNA"/>
</dbReference>